<evidence type="ECO:0000256" key="8">
    <source>
        <dbReference type="RuleBase" id="RU003346"/>
    </source>
</evidence>
<dbReference type="AlphaFoldDB" id="A0A0C3HCG3"/>
<feature type="transmembrane region" description="Helical" evidence="9">
    <location>
        <begin position="396"/>
        <end position="418"/>
    </location>
</feature>
<dbReference type="PANTHER" id="PTHR48022:SF5">
    <property type="entry name" value="ALPHA-GLUCOSIDES PERMEASE MPH2-RELATED"/>
    <property type="match status" value="1"/>
</dbReference>
<protein>
    <recommendedName>
        <fullName evidence="10">Major facilitator superfamily (MFS) profile domain-containing protein</fullName>
    </recommendedName>
</protein>
<feature type="transmembrane region" description="Helical" evidence="9">
    <location>
        <begin position="439"/>
        <end position="456"/>
    </location>
</feature>
<evidence type="ECO:0000256" key="4">
    <source>
        <dbReference type="ARBA" id="ARBA00022692"/>
    </source>
</evidence>
<dbReference type="InterPro" id="IPR003663">
    <property type="entry name" value="Sugar/inositol_transpt"/>
</dbReference>
<dbReference type="HOGENOM" id="CLU_001265_11_5_1"/>
<feature type="transmembrane region" description="Helical" evidence="9">
    <location>
        <begin position="343"/>
        <end position="360"/>
    </location>
</feature>
<dbReference type="GO" id="GO:0016020">
    <property type="term" value="C:membrane"/>
    <property type="evidence" value="ECO:0007669"/>
    <property type="project" value="UniProtKB-SubCell"/>
</dbReference>
<keyword evidence="6 9" id="KW-0472">Membrane</keyword>
<dbReference type="InterPro" id="IPR005828">
    <property type="entry name" value="MFS_sugar_transport-like"/>
</dbReference>
<evidence type="ECO:0000256" key="3">
    <source>
        <dbReference type="ARBA" id="ARBA00022448"/>
    </source>
</evidence>
<evidence type="ECO:0000256" key="9">
    <source>
        <dbReference type="SAM" id="Phobius"/>
    </source>
</evidence>
<feature type="transmembrane region" description="Helical" evidence="9">
    <location>
        <begin position="367"/>
        <end position="390"/>
    </location>
</feature>
<feature type="transmembrane region" description="Helical" evidence="9">
    <location>
        <begin position="150"/>
        <end position="169"/>
    </location>
</feature>
<dbReference type="InterPro" id="IPR005829">
    <property type="entry name" value="Sugar_transporter_CS"/>
</dbReference>
<dbReference type="FunFam" id="1.20.1250.20:FF:000149">
    <property type="entry name" value="MFS transporter, SP family, general alpha glucoside:H+ symporter"/>
    <property type="match status" value="1"/>
</dbReference>
<organism evidence="11 12">
    <name type="scientific">Oidiodendron maius (strain Zn)</name>
    <dbReference type="NCBI Taxonomy" id="913774"/>
    <lineage>
        <taxon>Eukaryota</taxon>
        <taxon>Fungi</taxon>
        <taxon>Dikarya</taxon>
        <taxon>Ascomycota</taxon>
        <taxon>Pezizomycotina</taxon>
        <taxon>Leotiomycetes</taxon>
        <taxon>Leotiomycetes incertae sedis</taxon>
        <taxon>Myxotrichaceae</taxon>
        <taxon>Oidiodendron</taxon>
    </lineage>
</organism>
<dbReference type="InterPro" id="IPR020846">
    <property type="entry name" value="MFS_dom"/>
</dbReference>
<feature type="transmembrane region" description="Helical" evidence="9">
    <location>
        <begin position="468"/>
        <end position="484"/>
    </location>
</feature>
<evidence type="ECO:0000259" key="10">
    <source>
        <dbReference type="PROSITE" id="PS50850"/>
    </source>
</evidence>
<keyword evidence="5 9" id="KW-1133">Transmembrane helix</keyword>
<evidence type="ECO:0000313" key="11">
    <source>
        <dbReference type="EMBL" id="KIN00057.1"/>
    </source>
</evidence>
<keyword evidence="7" id="KW-0462">Maltose metabolism</keyword>
<evidence type="ECO:0000256" key="5">
    <source>
        <dbReference type="ARBA" id="ARBA00022989"/>
    </source>
</evidence>
<dbReference type="Proteomes" id="UP000054321">
    <property type="component" value="Unassembled WGS sequence"/>
</dbReference>
<dbReference type="InParanoid" id="A0A0C3HCG3"/>
<sequence>MDLTPAANDDFPHLIKQANHAANAEKSMSIYQAVKAYPKAVIFSIVFSTAVVMESYDVVVLLANLYAAPAFAKRYGFPTGDPENSYQIPARWQAGLSNGSAGGEILGLFINGIVSERFGYRKTMIVSLVAVIAFIFLPFFATSLIDLEVGEILCGIPWGVFQTLTTAYASEVCPAQLRAYLTTYVNLCWVFGQFIGSGVLRAQALKMDQWSYRIPFAIQWIWPVPILIGVLLAPDSPWWLVRRGRINDAKQALRRLTSSRGVGDYFDADDTVAMIITTNEVEKALESGVGYLDCFRGTDLRRTEIVCTTWLIQALCGSAFMGYSTYFYEQAGLATVNAFNMSMAQYALGVIGTLISWLLMSRIGRRALYVYGLTILTILLLLIGLISISHSKGTSWALGSLLLLFTFTYDITIGPVCYSLVAELPSTRLRTKSIVLARNAYNIIGIVNGVIMPYMLNPTAWNWKGKTGFFWAGVCLLCLLWSYFRLPEPKGRTFGEIDALFQGGVSARKFKETAVTPWQRDDKEKSGVIMVVKC</sequence>
<reference evidence="11 12" key="1">
    <citation type="submission" date="2014-04" db="EMBL/GenBank/DDBJ databases">
        <authorList>
            <consortium name="DOE Joint Genome Institute"/>
            <person name="Kuo A."/>
            <person name="Martino E."/>
            <person name="Perotto S."/>
            <person name="Kohler A."/>
            <person name="Nagy L.G."/>
            <person name="Floudas D."/>
            <person name="Copeland A."/>
            <person name="Barry K.W."/>
            <person name="Cichocki N."/>
            <person name="Veneault-Fourrey C."/>
            <person name="LaButti K."/>
            <person name="Lindquist E.A."/>
            <person name="Lipzen A."/>
            <person name="Lundell T."/>
            <person name="Morin E."/>
            <person name="Murat C."/>
            <person name="Sun H."/>
            <person name="Tunlid A."/>
            <person name="Henrissat B."/>
            <person name="Grigoriev I.V."/>
            <person name="Hibbett D.S."/>
            <person name="Martin F."/>
            <person name="Nordberg H.P."/>
            <person name="Cantor M.N."/>
            <person name="Hua S.X."/>
        </authorList>
    </citation>
    <scope>NUCLEOTIDE SEQUENCE [LARGE SCALE GENOMIC DNA]</scope>
    <source>
        <strain evidence="11 12">Zn</strain>
    </source>
</reference>
<dbReference type="Gene3D" id="1.20.1250.20">
    <property type="entry name" value="MFS general substrate transporter like domains"/>
    <property type="match status" value="1"/>
</dbReference>
<proteinExistence type="inferred from homology"/>
<feature type="transmembrane region" description="Helical" evidence="9">
    <location>
        <begin position="41"/>
        <end position="67"/>
    </location>
</feature>
<comment type="similarity">
    <text evidence="2 8">Belongs to the major facilitator superfamily. Sugar transporter (TC 2.A.1.1) family.</text>
</comment>
<dbReference type="Pfam" id="PF00083">
    <property type="entry name" value="Sugar_tr"/>
    <property type="match status" value="1"/>
</dbReference>
<dbReference type="PROSITE" id="PS00217">
    <property type="entry name" value="SUGAR_TRANSPORT_2"/>
    <property type="match status" value="1"/>
</dbReference>
<reference evidence="12" key="2">
    <citation type="submission" date="2015-01" db="EMBL/GenBank/DDBJ databases">
        <title>Evolutionary Origins and Diversification of the Mycorrhizal Mutualists.</title>
        <authorList>
            <consortium name="DOE Joint Genome Institute"/>
            <consortium name="Mycorrhizal Genomics Consortium"/>
            <person name="Kohler A."/>
            <person name="Kuo A."/>
            <person name="Nagy L.G."/>
            <person name="Floudas D."/>
            <person name="Copeland A."/>
            <person name="Barry K.W."/>
            <person name="Cichocki N."/>
            <person name="Veneault-Fourrey C."/>
            <person name="LaButti K."/>
            <person name="Lindquist E.A."/>
            <person name="Lipzen A."/>
            <person name="Lundell T."/>
            <person name="Morin E."/>
            <person name="Murat C."/>
            <person name="Riley R."/>
            <person name="Ohm R."/>
            <person name="Sun H."/>
            <person name="Tunlid A."/>
            <person name="Henrissat B."/>
            <person name="Grigoriev I.V."/>
            <person name="Hibbett D.S."/>
            <person name="Martin F."/>
        </authorList>
    </citation>
    <scope>NUCLEOTIDE SEQUENCE [LARGE SCALE GENOMIC DNA]</scope>
    <source>
        <strain evidence="12">Zn</strain>
    </source>
</reference>
<accession>A0A0C3HCG3</accession>
<comment type="subcellular location">
    <subcellularLocation>
        <location evidence="1">Membrane</location>
        <topology evidence="1">Multi-pass membrane protein</topology>
    </subcellularLocation>
</comment>
<feature type="transmembrane region" description="Helical" evidence="9">
    <location>
        <begin position="305"/>
        <end position="323"/>
    </location>
</feature>
<dbReference type="InterPro" id="IPR036259">
    <property type="entry name" value="MFS_trans_sf"/>
</dbReference>
<evidence type="ECO:0000256" key="1">
    <source>
        <dbReference type="ARBA" id="ARBA00004141"/>
    </source>
</evidence>
<name>A0A0C3HCG3_OIDMZ</name>
<dbReference type="InterPro" id="IPR050360">
    <property type="entry name" value="MFS_Sugar_Transporters"/>
</dbReference>
<gene>
    <name evidence="11" type="ORF">OIDMADRAFT_125733</name>
</gene>
<evidence type="ECO:0000256" key="7">
    <source>
        <dbReference type="ARBA" id="ARBA00026248"/>
    </source>
</evidence>
<dbReference type="PROSITE" id="PS50850">
    <property type="entry name" value="MFS"/>
    <property type="match status" value="1"/>
</dbReference>
<evidence type="ECO:0000313" key="12">
    <source>
        <dbReference type="Proteomes" id="UP000054321"/>
    </source>
</evidence>
<feature type="domain" description="Major facilitator superfamily (MFS) profile" evidence="10">
    <location>
        <begin position="43"/>
        <end position="490"/>
    </location>
</feature>
<dbReference type="OrthoDB" id="6612291at2759"/>
<dbReference type="NCBIfam" id="TIGR00879">
    <property type="entry name" value="SP"/>
    <property type="match status" value="1"/>
</dbReference>
<dbReference type="PANTHER" id="PTHR48022">
    <property type="entry name" value="PLASTIDIC GLUCOSE TRANSPORTER 4"/>
    <property type="match status" value="1"/>
</dbReference>
<evidence type="ECO:0000256" key="2">
    <source>
        <dbReference type="ARBA" id="ARBA00010992"/>
    </source>
</evidence>
<dbReference type="GO" id="GO:0005351">
    <property type="term" value="F:carbohydrate:proton symporter activity"/>
    <property type="evidence" value="ECO:0007669"/>
    <property type="project" value="TreeGrafter"/>
</dbReference>
<dbReference type="FunCoup" id="A0A0C3HCG3">
    <property type="interactions" value="62"/>
</dbReference>
<feature type="transmembrane region" description="Helical" evidence="9">
    <location>
        <begin position="181"/>
        <end position="200"/>
    </location>
</feature>
<dbReference type="SUPFAM" id="SSF103473">
    <property type="entry name" value="MFS general substrate transporter"/>
    <property type="match status" value="1"/>
</dbReference>
<feature type="transmembrane region" description="Helical" evidence="9">
    <location>
        <begin position="125"/>
        <end position="144"/>
    </location>
</feature>
<evidence type="ECO:0000256" key="6">
    <source>
        <dbReference type="ARBA" id="ARBA00023136"/>
    </source>
</evidence>
<dbReference type="GO" id="GO:0000023">
    <property type="term" value="P:maltose metabolic process"/>
    <property type="evidence" value="ECO:0007669"/>
    <property type="project" value="UniProtKB-KW"/>
</dbReference>
<feature type="transmembrane region" description="Helical" evidence="9">
    <location>
        <begin position="220"/>
        <end position="241"/>
    </location>
</feature>
<dbReference type="EMBL" id="KN832878">
    <property type="protein sequence ID" value="KIN00057.1"/>
    <property type="molecule type" value="Genomic_DNA"/>
</dbReference>
<keyword evidence="12" id="KW-1185">Reference proteome</keyword>
<keyword evidence="3 8" id="KW-0813">Transport</keyword>
<keyword evidence="4 9" id="KW-0812">Transmembrane</keyword>